<evidence type="ECO:0000256" key="5">
    <source>
        <dbReference type="ARBA" id="ARBA00022989"/>
    </source>
</evidence>
<evidence type="ECO:0000313" key="9">
    <source>
        <dbReference type="Proteomes" id="UP000696931"/>
    </source>
</evidence>
<keyword evidence="6 7" id="KW-0472">Membrane</keyword>
<accession>A0A933WBW7</accession>
<name>A0A933WBW7_UNCEI</name>
<protein>
    <submittedName>
        <fullName evidence="8">DoxX family protein</fullName>
    </submittedName>
</protein>
<dbReference type="InterPro" id="IPR051907">
    <property type="entry name" value="DoxX-like_oxidoreductase"/>
</dbReference>
<dbReference type="AlphaFoldDB" id="A0A933WBW7"/>
<evidence type="ECO:0000256" key="3">
    <source>
        <dbReference type="ARBA" id="ARBA00022475"/>
    </source>
</evidence>
<dbReference type="PANTHER" id="PTHR33452">
    <property type="entry name" value="OXIDOREDUCTASE CATD-RELATED"/>
    <property type="match status" value="1"/>
</dbReference>
<comment type="subcellular location">
    <subcellularLocation>
        <location evidence="1">Cell membrane</location>
        <topology evidence="1">Multi-pass membrane protein</topology>
    </subcellularLocation>
</comment>
<dbReference type="EMBL" id="JACRIW010000106">
    <property type="protein sequence ID" value="MBI5170729.1"/>
    <property type="molecule type" value="Genomic_DNA"/>
</dbReference>
<keyword evidence="3" id="KW-1003">Cell membrane</keyword>
<comment type="caution">
    <text evidence="8">The sequence shown here is derived from an EMBL/GenBank/DDBJ whole genome shotgun (WGS) entry which is preliminary data.</text>
</comment>
<evidence type="ECO:0000256" key="6">
    <source>
        <dbReference type="ARBA" id="ARBA00023136"/>
    </source>
</evidence>
<feature type="transmembrane region" description="Helical" evidence="7">
    <location>
        <begin position="110"/>
        <end position="130"/>
    </location>
</feature>
<dbReference type="Proteomes" id="UP000696931">
    <property type="component" value="Unassembled WGS sequence"/>
</dbReference>
<dbReference type="InterPro" id="IPR032808">
    <property type="entry name" value="DoxX"/>
</dbReference>
<evidence type="ECO:0000256" key="7">
    <source>
        <dbReference type="SAM" id="Phobius"/>
    </source>
</evidence>
<evidence type="ECO:0000256" key="1">
    <source>
        <dbReference type="ARBA" id="ARBA00004651"/>
    </source>
</evidence>
<dbReference type="Pfam" id="PF07681">
    <property type="entry name" value="DoxX"/>
    <property type="match status" value="1"/>
</dbReference>
<reference evidence="8" key="1">
    <citation type="submission" date="2020-07" db="EMBL/GenBank/DDBJ databases">
        <title>Huge and variable diversity of episymbiotic CPR bacteria and DPANN archaea in groundwater ecosystems.</title>
        <authorList>
            <person name="He C.Y."/>
            <person name="Keren R."/>
            <person name="Whittaker M."/>
            <person name="Farag I.F."/>
            <person name="Doudna J."/>
            <person name="Cate J.H.D."/>
            <person name="Banfield J.F."/>
        </authorList>
    </citation>
    <scope>NUCLEOTIDE SEQUENCE</scope>
    <source>
        <strain evidence="8">NC_groundwater_1813_Pr3_B-0.1um_71_17</strain>
    </source>
</reference>
<dbReference type="GO" id="GO:0005886">
    <property type="term" value="C:plasma membrane"/>
    <property type="evidence" value="ECO:0007669"/>
    <property type="project" value="UniProtKB-SubCell"/>
</dbReference>
<organism evidence="8 9">
    <name type="scientific">Eiseniibacteriota bacterium</name>
    <dbReference type="NCBI Taxonomy" id="2212470"/>
    <lineage>
        <taxon>Bacteria</taxon>
        <taxon>Candidatus Eiseniibacteriota</taxon>
    </lineage>
</organism>
<evidence type="ECO:0000256" key="4">
    <source>
        <dbReference type="ARBA" id="ARBA00022692"/>
    </source>
</evidence>
<gene>
    <name evidence="8" type="ORF">HZA61_14670</name>
</gene>
<dbReference type="PANTHER" id="PTHR33452:SF4">
    <property type="entry name" value="BLL4328 PROTEIN"/>
    <property type="match status" value="1"/>
</dbReference>
<feature type="transmembrane region" description="Helical" evidence="7">
    <location>
        <begin position="20"/>
        <end position="44"/>
    </location>
</feature>
<keyword evidence="4 7" id="KW-0812">Transmembrane</keyword>
<keyword evidence="5 7" id="KW-1133">Transmembrane helix</keyword>
<comment type="similarity">
    <text evidence="2">Belongs to the DoxX family.</text>
</comment>
<sequence length="140" mass="15211">MRERTLGAMWKDAGPRLRSVLRMVAALLFIFPGTMKLFGWPIAMPGGATAAFGTQVWLGGVLEVYGGALLLLGLFTRPVAFLLAGEMAVAYFQFHQPKGFWPIQNGGLDAALYCFVWLYFSAAGAGPWSVDALRHGRTNA</sequence>
<proteinExistence type="inferred from homology"/>
<evidence type="ECO:0000256" key="2">
    <source>
        <dbReference type="ARBA" id="ARBA00006679"/>
    </source>
</evidence>
<evidence type="ECO:0000313" key="8">
    <source>
        <dbReference type="EMBL" id="MBI5170729.1"/>
    </source>
</evidence>